<proteinExistence type="predicted"/>
<dbReference type="Gene3D" id="1.20.1250.20">
    <property type="entry name" value="MFS general substrate transporter like domains"/>
    <property type="match status" value="2"/>
</dbReference>
<comment type="subcellular location">
    <subcellularLocation>
        <location evidence="1">Membrane</location>
        <topology evidence="1">Multi-pass membrane protein</topology>
    </subcellularLocation>
</comment>
<evidence type="ECO:0000256" key="6">
    <source>
        <dbReference type="SAM" id="MobiDB-lite"/>
    </source>
</evidence>
<dbReference type="GO" id="GO:0022857">
    <property type="term" value="F:transmembrane transporter activity"/>
    <property type="evidence" value="ECO:0007669"/>
    <property type="project" value="InterPro"/>
</dbReference>
<feature type="transmembrane region" description="Helical" evidence="7">
    <location>
        <begin position="156"/>
        <end position="180"/>
    </location>
</feature>
<dbReference type="PROSITE" id="PS50850">
    <property type="entry name" value="MFS"/>
    <property type="match status" value="1"/>
</dbReference>
<evidence type="ECO:0000256" key="4">
    <source>
        <dbReference type="ARBA" id="ARBA00022989"/>
    </source>
</evidence>
<evidence type="ECO:0000256" key="2">
    <source>
        <dbReference type="ARBA" id="ARBA00022448"/>
    </source>
</evidence>
<dbReference type="InterPro" id="IPR020846">
    <property type="entry name" value="MFS_dom"/>
</dbReference>
<feature type="transmembrane region" description="Helical" evidence="7">
    <location>
        <begin position="511"/>
        <end position="531"/>
    </location>
</feature>
<reference evidence="9 10" key="1">
    <citation type="journal article" date="2019" name="Nat. Ecol. Evol.">
        <title>Megaphylogeny resolves global patterns of mushroom evolution.</title>
        <authorList>
            <person name="Varga T."/>
            <person name="Krizsan K."/>
            <person name="Foldi C."/>
            <person name="Dima B."/>
            <person name="Sanchez-Garcia M."/>
            <person name="Sanchez-Ramirez S."/>
            <person name="Szollosi G.J."/>
            <person name="Szarkandi J.G."/>
            <person name="Papp V."/>
            <person name="Albert L."/>
            <person name="Andreopoulos W."/>
            <person name="Angelini C."/>
            <person name="Antonin V."/>
            <person name="Barry K.W."/>
            <person name="Bougher N.L."/>
            <person name="Buchanan P."/>
            <person name="Buyck B."/>
            <person name="Bense V."/>
            <person name="Catcheside P."/>
            <person name="Chovatia M."/>
            <person name="Cooper J."/>
            <person name="Damon W."/>
            <person name="Desjardin D."/>
            <person name="Finy P."/>
            <person name="Geml J."/>
            <person name="Haridas S."/>
            <person name="Hughes K."/>
            <person name="Justo A."/>
            <person name="Karasinski D."/>
            <person name="Kautmanova I."/>
            <person name="Kiss B."/>
            <person name="Kocsube S."/>
            <person name="Kotiranta H."/>
            <person name="LaButti K.M."/>
            <person name="Lechner B.E."/>
            <person name="Liimatainen K."/>
            <person name="Lipzen A."/>
            <person name="Lukacs Z."/>
            <person name="Mihaltcheva S."/>
            <person name="Morgado L.N."/>
            <person name="Niskanen T."/>
            <person name="Noordeloos M.E."/>
            <person name="Ohm R.A."/>
            <person name="Ortiz-Santana B."/>
            <person name="Ovrebo C."/>
            <person name="Racz N."/>
            <person name="Riley R."/>
            <person name="Savchenko A."/>
            <person name="Shiryaev A."/>
            <person name="Soop K."/>
            <person name="Spirin V."/>
            <person name="Szebenyi C."/>
            <person name="Tomsovsky M."/>
            <person name="Tulloss R.E."/>
            <person name="Uehling J."/>
            <person name="Grigoriev I.V."/>
            <person name="Vagvolgyi C."/>
            <person name="Papp T."/>
            <person name="Martin F.M."/>
            <person name="Miettinen O."/>
            <person name="Hibbett D.S."/>
            <person name="Nagy L.G."/>
        </authorList>
    </citation>
    <scope>NUCLEOTIDE SEQUENCE [LARGE SCALE GENOMIC DNA]</scope>
    <source>
        <strain evidence="9 10">CBS 962.96</strain>
    </source>
</reference>
<dbReference type="Pfam" id="PF07690">
    <property type="entry name" value="MFS_1"/>
    <property type="match status" value="2"/>
</dbReference>
<accession>A0A4S8MCM2</accession>
<feature type="compositionally biased region" description="Basic and acidic residues" evidence="6">
    <location>
        <begin position="564"/>
        <end position="573"/>
    </location>
</feature>
<organism evidence="9 10">
    <name type="scientific">Dendrothele bispora (strain CBS 962.96)</name>
    <dbReference type="NCBI Taxonomy" id="1314807"/>
    <lineage>
        <taxon>Eukaryota</taxon>
        <taxon>Fungi</taxon>
        <taxon>Dikarya</taxon>
        <taxon>Basidiomycota</taxon>
        <taxon>Agaricomycotina</taxon>
        <taxon>Agaricomycetes</taxon>
        <taxon>Agaricomycetidae</taxon>
        <taxon>Agaricales</taxon>
        <taxon>Agaricales incertae sedis</taxon>
        <taxon>Dendrothele</taxon>
    </lineage>
</organism>
<dbReference type="AlphaFoldDB" id="A0A4S8MCM2"/>
<feature type="transmembrane region" description="Helical" evidence="7">
    <location>
        <begin position="192"/>
        <end position="210"/>
    </location>
</feature>
<dbReference type="InterPro" id="IPR011701">
    <property type="entry name" value="MFS"/>
</dbReference>
<evidence type="ECO:0000259" key="8">
    <source>
        <dbReference type="PROSITE" id="PS50850"/>
    </source>
</evidence>
<feature type="transmembrane region" description="Helical" evidence="7">
    <location>
        <begin position="27"/>
        <end position="49"/>
    </location>
</feature>
<evidence type="ECO:0000256" key="1">
    <source>
        <dbReference type="ARBA" id="ARBA00004141"/>
    </source>
</evidence>
<keyword evidence="3 7" id="KW-0812">Transmembrane</keyword>
<feature type="transmembrane region" description="Helical" evidence="7">
    <location>
        <begin position="99"/>
        <end position="118"/>
    </location>
</feature>
<keyword evidence="2" id="KW-0813">Transport</keyword>
<keyword evidence="10" id="KW-1185">Reference proteome</keyword>
<gene>
    <name evidence="9" type="ORF">K435DRAFT_719124</name>
</gene>
<protein>
    <submittedName>
        <fullName evidence="9">Putative efflux transporter</fullName>
    </submittedName>
</protein>
<dbReference type="OrthoDB" id="5086884at2759"/>
<feature type="region of interest" description="Disordered" evidence="6">
    <location>
        <begin position="549"/>
        <end position="582"/>
    </location>
</feature>
<dbReference type="SUPFAM" id="SSF103473">
    <property type="entry name" value="MFS general substrate transporter"/>
    <property type="match status" value="2"/>
</dbReference>
<name>A0A4S8MCM2_DENBC</name>
<evidence type="ECO:0000256" key="3">
    <source>
        <dbReference type="ARBA" id="ARBA00022692"/>
    </source>
</evidence>
<dbReference type="PANTHER" id="PTHR42718:SF9">
    <property type="entry name" value="MAJOR FACILITATOR SUPERFAMILY MULTIDRUG TRANSPORTER MFSC"/>
    <property type="match status" value="1"/>
</dbReference>
<dbReference type="Proteomes" id="UP000297245">
    <property type="component" value="Unassembled WGS sequence"/>
</dbReference>
<evidence type="ECO:0000256" key="5">
    <source>
        <dbReference type="ARBA" id="ARBA00023136"/>
    </source>
</evidence>
<feature type="domain" description="Major facilitator superfamily (MFS) profile" evidence="8">
    <location>
        <begin position="32"/>
        <end position="541"/>
    </location>
</feature>
<keyword evidence="5 7" id="KW-0472">Membrane</keyword>
<dbReference type="GO" id="GO:0016020">
    <property type="term" value="C:membrane"/>
    <property type="evidence" value="ECO:0007669"/>
    <property type="project" value="UniProtKB-SubCell"/>
</dbReference>
<evidence type="ECO:0000256" key="7">
    <source>
        <dbReference type="SAM" id="Phobius"/>
    </source>
</evidence>
<feature type="transmembrane region" description="Helical" evidence="7">
    <location>
        <begin position="389"/>
        <end position="409"/>
    </location>
</feature>
<feature type="transmembrane region" description="Helical" evidence="7">
    <location>
        <begin position="463"/>
        <end position="481"/>
    </location>
</feature>
<evidence type="ECO:0000313" key="9">
    <source>
        <dbReference type="EMBL" id="THV00273.1"/>
    </source>
</evidence>
<feature type="transmembrane region" description="Helical" evidence="7">
    <location>
        <begin position="323"/>
        <end position="342"/>
    </location>
</feature>
<evidence type="ECO:0000313" key="10">
    <source>
        <dbReference type="Proteomes" id="UP000297245"/>
    </source>
</evidence>
<dbReference type="InterPro" id="IPR036259">
    <property type="entry name" value="MFS_trans_sf"/>
</dbReference>
<sequence>MMPGSSKSPATTSQDGETHDVRMERSLFSSIAIVATCTLGMITNISNAVSPSIAIPAIARSLDIQQVQLEWIVSAYALSSGCLFLLCGRLADLYGRKKAFILGATWLLAFTIGCGFAQDSLTLDILRGLQGVGVAALIPASIGTLAHSFPLGQTRAIAFATLSAGAPFGGAFGIAIGGVATQLTKPSWRTTFFLNAAVTFLCIVGAFFFFDPDQPSTEVDRRVDWIGGFLVTVALVLIIFVLSQGEVAPNKWATPYIIALLIVGVIVLLLFLFWQYHLERLQDRLPPSDDSFISRMSGKLENLVWLPSPPPLMRVSLWSRAKGRVTVVLWIAFLNWCTFQGWNYWVLLYYQNYIGFSPLRTLVRMLPMNVTGVICNIVFAALIGHVPMVVLIVSGTCLTGCAALLFAVINPNASFWAFGFPAAVLSVIGADFVFATGTIFVAKVCQGHEQSVGGALFQTMTQLGTSLGVTVSTVVFNRVLIKQTTDRGVVLGSNSPSTDAPREAQLDAYKAAQWTNFAFGMLATILGLIFLRHVGIIGRAEPIAMEDTERNSTILAEGDSESIAEGKDRKGQSEKQGSVIQQ</sequence>
<feature type="transmembrane region" description="Helical" evidence="7">
    <location>
        <begin position="254"/>
        <end position="274"/>
    </location>
</feature>
<feature type="transmembrane region" description="Helical" evidence="7">
    <location>
        <begin position="222"/>
        <end position="242"/>
    </location>
</feature>
<dbReference type="EMBL" id="ML179106">
    <property type="protein sequence ID" value="THV00273.1"/>
    <property type="molecule type" value="Genomic_DNA"/>
</dbReference>
<dbReference type="PANTHER" id="PTHR42718">
    <property type="entry name" value="MAJOR FACILITATOR SUPERFAMILY MULTIDRUG TRANSPORTER MFSC"/>
    <property type="match status" value="1"/>
</dbReference>
<keyword evidence="4 7" id="KW-1133">Transmembrane helix</keyword>
<feature type="transmembrane region" description="Helical" evidence="7">
    <location>
        <begin position="69"/>
        <end position="87"/>
    </location>
</feature>
<feature type="transmembrane region" description="Helical" evidence="7">
    <location>
        <begin position="415"/>
        <end position="442"/>
    </location>
</feature>
<feature type="transmembrane region" description="Helical" evidence="7">
    <location>
        <begin position="362"/>
        <end position="382"/>
    </location>
</feature>